<dbReference type="InterPro" id="IPR054722">
    <property type="entry name" value="PolX-like_BBD"/>
</dbReference>
<feature type="compositionally biased region" description="Low complexity" evidence="6">
    <location>
        <begin position="2076"/>
        <end position="2089"/>
    </location>
</feature>
<feature type="compositionally biased region" description="Polar residues" evidence="6">
    <location>
        <begin position="507"/>
        <end position="520"/>
    </location>
</feature>
<dbReference type="SUPFAM" id="SSF53098">
    <property type="entry name" value="Ribonuclease H-like"/>
    <property type="match status" value="1"/>
</dbReference>
<dbReference type="InterPro" id="IPR043502">
    <property type="entry name" value="DNA/RNA_pol_sf"/>
</dbReference>
<dbReference type="SUPFAM" id="SSF56672">
    <property type="entry name" value="DNA/RNA polymerases"/>
    <property type="match status" value="1"/>
</dbReference>
<keyword evidence="3" id="KW-0064">Aspartyl protease</keyword>
<comment type="caution">
    <text evidence="9">The sequence shown here is derived from an EMBL/GenBank/DDBJ whole genome shotgun (WGS) entry which is preliminary data.</text>
</comment>
<dbReference type="SUPFAM" id="SSF57756">
    <property type="entry name" value="Retrovirus zinc finger-like domains"/>
    <property type="match status" value="1"/>
</dbReference>
<dbReference type="InterPro" id="IPR036875">
    <property type="entry name" value="Znf_CCHC_sf"/>
</dbReference>
<keyword evidence="2" id="KW-0479">Metal-binding</keyword>
<dbReference type="InterPro" id="IPR057670">
    <property type="entry name" value="SH3_retrovirus"/>
</dbReference>
<dbReference type="InterPro" id="IPR001584">
    <property type="entry name" value="Integrase_cat-core"/>
</dbReference>
<evidence type="ECO:0000259" key="8">
    <source>
        <dbReference type="PROSITE" id="PS50994"/>
    </source>
</evidence>
<evidence type="ECO:0000313" key="10">
    <source>
        <dbReference type="Proteomes" id="UP001151760"/>
    </source>
</evidence>
<keyword evidence="5" id="KW-0863">Zinc-finger</keyword>
<feature type="compositionally biased region" description="Basic and acidic residues" evidence="6">
    <location>
        <begin position="492"/>
        <end position="503"/>
    </location>
</feature>
<dbReference type="Gene3D" id="3.30.420.10">
    <property type="entry name" value="Ribonuclease H-like superfamily/Ribonuclease H"/>
    <property type="match status" value="1"/>
</dbReference>
<dbReference type="Pfam" id="PF25597">
    <property type="entry name" value="SH3_retrovirus"/>
    <property type="match status" value="1"/>
</dbReference>
<keyword evidence="1" id="KW-0645">Protease</keyword>
<dbReference type="InterPro" id="IPR025724">
    <property type="entry name" value="GAG-pre-integrase_dom"/>
</dbReference>
<proteinExistence type="predicted"/>
<reference evidence="9" key="1">
    <citation type="journal article" date="2022" name="Int. J. Mol. Sci.">
        <title>Draft Genome of Tanacetum Coccineum: Genomic Comparison of Closely Related Tanacetum-Family Plants.</title>
        <authorList>
            <person name="Yamashiro T."/>
            <person name="Shiraishi A."/>
            <person name="Nakayama K."/>
            <person name="Satake H."/>
        </authorList>
    </citation>
    <scope>NUCLEOTIDE SEQUENCE</scope>
</reference>
<dbReference type="SMART" id="SM00343">
    <property type="entry name" value="ZnF_C2HC"/>
    <property type="match status" value="1"/>
</dbReference>
<keyword evidence="5" id="KW-0862">Zinc</keyword>
<name>A0ABQ4WRH2_9ASTR</name>
<dbReference type="Pfam" id="PF22936">
    <property type="entry name" value="Pol_BBD"/>
    <property type="match status" value="1"/>
</dbReference>
<keyword evidence="10" id="KW-1185">Reference proteome</keyword>
<dbReference type="CDD" id="cd09272">
    <property type="entry name" value="RNase_HI_RT_Ty1"/>
    <property type="match status" value="1"/>
</dbReference>
<organism evidence="9 10">
    <name type="scientific">Tanacetum coccineum</name>
    <dbReference type="NCBI Taxonomy" id="301880"/>
    <lineage>
        <taxon>Eukaryota</taxon>
        <taxon>Viridiplantae</taxon>
        <taxon>Streptophyta</taxon>
        <taxon>Embryophyta</taxon>
        <taxon>Tracheophyta</taxon>
        <taxon>Spermatophyta</taxon>
        <taxon>Magnoliopsida</taxon>
        <taxon>eudicotyledons</taxon>
        <taxon>Gunneridae</taxon>
        <taxon>Pentapetalae</taxon>
        <taxon>asterids</taxon>
        <taxon>campanulids</taxon>
        <taxon>Asterales</taxon>
        <taxon>Asteraceae</taxon>
        <taxon>Asteroideae</taxon>
        <taxon>Anthemideae</taxon>
        <taxon>Anthemidinae</taxon>
        <taxon>Tanacetum</taxon>
    </lineage>
</organism>
<feature type="region of interest" description="Disordered" evidence="6">
    <location>
        <begin position="2046"/>
        <end position="2096"/>
    </location>
</feature>
<dbReference type="InterPro" id="IPR012337">
    <property type="entry name" value="RNaseH-like_sf"/>
</dbReference>
<dbReference type="InterPro" id="IPR001878">
    <property type="entry name" value="Znf_CCHC"/>
</dbReference>
<dbReference type="InterPro" id="IPR039537">
    <property type="entry name" value="Retrotran_Ty1/copia-like"/>
</dbReference>
<evidence type="ECO:0000256" key="4">
    <source>
        <dbReference type="ARBA" id="ARBA00022801"/>
    </source>
</evidence>
<feature type="domain" description="CCHC-type" evidence="7">
    <location>
        <begin position="346"/>
        <end position="360"/>
    </location>
</feature>
<feature type="compositionally biased region" description="Low complexity" evidence="6">
    <location>
        <begin position="2046"/>
        <end position="2064"/>
    </location>
</feature>
<dbReference type="PROSITE" id="PS50158">
    <property type="entry name" value="ZF_CCHC"/>
    <property type="match status" value="1"/>
</dbReference>
<feature type="region of interest" description="Disordered" evidence="6">
    <location>
        <begin position="472"/>
        <end position="520"/>
    </location>
</feature>
<gene>
    <name evidence="9" type="ORF">Tco_0628814</name>
</gene>
<evidence type="ECO:0000313" key="9">
    <source>
        <dbReference type="EMBL" id="GJS55452.1"/>
    </source>
</evidence>
<dbReference type="Pfam" id="PF00098">
    <property type="entry name" value="zf-CCHC"/>
    <property type="match status" value="1"/>
</dbReference>
<dbReference type="InterPro" id="IPR013103">
    <property type="entry name" value="RVT_2"/>
</dbReference>
<sequence>MELENSQNNALAKLPILKLGEYEMWEIRIKQYFQIQDYALWEVIENGNSWVPIPVKFQNLGPSTALKMTVPSTTEEKICKKNDVKARSLLLMALPNEHQLTFNQYADAQSMFIAIKARFGGNDATKKTQKALLKQQYENFNATSSESLDSIFNRLQKLVSRLAILGVDTPPEDLNVKFLRSLPSEWDTHVVVWMNKPDFETMGLDDLYNNFKIVEQKVKRTVAANNDDKNLAFLTTSSPSSTNTINTVNTGVSTGNTKVNTASTETSTASFSDATVYAFLSTQPQGSQLVHEDLEQIHDDDLEEMDLKWNMALLSMRARKFYQRTGRKIIIDGSSTAGYDKSKVECFNCHKMGHFARECRAPRSKDNRNWNQGSSSKAVRIEDASEKAMCAIDGAGFDWSDMAEDEIQANMALMAYTDSEIALLKRSVGHKDYLMGLVKTELEKVKEEKEGFEFKLAKFEKSSKDLDDLLASQPGVNEYGTRDSSLKPTTVCDRESDNSKENSDDSLTQQPKTVTETSSIMSPLKVDKDWKEKFFHPANHIRVEEPKKNRENSDAPIIEDWVSDDEEKVEPIPKVEKKTAIPNATKKESVKIVKPSSRSVRAVLMKTGLKIVKYAKASLSTVRSVNTARPFNTARTVNTFRPYNTAHPKSTVPCARPKTHFQIQAQSTVQMPFYKSTALTKRQLLISKGKAGINVVKPSACWSNSQLNEKGFVDSGCSRHMSGNIAHLSDFKEFDGGYVTFGGGANGGRITGKGTIKTDKLDFEDVYFVKELKFNLFSVSQMCDKKNYVLFTDSECLVLSPNFKLPDENQILLKIPRQNNMYSFDMKNIVPKDGLTCLVAKATSEESMLWHRRLGHVNFKNINKLVKENLVRDLPLKRFENDQTCVACLKGKQHRASCKTKVFCPKPLFMLHMDLFGPTFVSSLMHKKYCLVVTDDYSRFSWVFFLRTKDETSEILKNFIKEIENLVDKKVKIIRSDNGTEFKNHVMDEFCREKGIKREYSVARTPQQNGVAERKNRTLIEAARTMLADSKLPTTFWAEAVSTACYVQNRVLVVKPHNKTPYELFRGIKPAIGFMKPFGCHVTILNTLDKLGKFDGKSDEGFFVGYSLSSKAFRVYNIRTRKVQENLHVGFLENKPMLEGNGPKWLFDLDSLTQSMNYVPVVAGSLSNVFAGIQGVSESSTSSQQDQDCIVMPIWKDASYFDDASLKFVVNTASPQVNTGSREVSTAAPEVNTVTPEDLMGPIPTTEDTQVEDQEIELGNISPSYEVSSTPYIRIHKDHPIDHVIGDVLSSVQTRRMTTSYSKLGFVGAIYEGKTHQDLHTCLFACFLSQEEPKRVSKALSDPAWVEAMQEELLQFKLQNVWVLVDLPKGHRAIGTKWVYRNKKDERGIVVRNKARLVAQGHTQEEGIDYDEVFAPVARIEAIRIFLAYASYMGFTVYQMDVKSAFLYGQIEEEVYVCQPPGFEDPDHPDKVYKVVKALYGLHQAPRAWYDTLATYLLSNGFQRGQIDQTLFIKSQKGHILLVQIYVDDIIFGSTKKELCDEFEKLMKDKFQMSSMGELTFFLGLQVQQRKKGIFISQDKYVHEILRKFNYTDVKSASTPTDLEKPLVKDADADDVDEHLYRSMIGSLMYLTASRPDIMFAVCACARFQVSPKTSHLLAVKRIFRYLKGKPSLGLWYSKDSPLELVAYTDSDYAGATLDRKSTTGGCQFLGNRLISWQCKKQTVVATSTTEAEYVAAASCCGQYYLHQELASPEQTATGKDFSNPLIVDSLLKTIWSSMHHVFNNEALASPKQTAIAMASPKQTAIGKDSSNPFMAGFIDNRFPQSNVIYCYALSKKPEVCVSFIKQFWRSAKASTDDNEEVKINATIDGHSLSISEGSLRRHLKLVDQDGITSIPNSEIFEQLALMGYHTDSDKLTFQKGAFSPQWRFLIHNILHCLSPKKTAWEQFSSNIAAAVICLATNRKFNFSRMLFEHIVSNISSPHKFLMYPRFIQICLDMQRHQLQQHTRMYPVPSLSMKVFNNMKRPTKGFSGQEVTLFPTMLDVTAPSTSPSRITSSPSHSPEHSPSPTPSPSYEPTPTHTTIDVTQPSPTQPSPT</sequence>
<dbReference type="Proteomes" id="UP001151760">
    <property type="component" value="Unassembled WGS sequence"/>
</dbReference>
<dbReference type="Pfam" id="PF13976">
    <property type="entry name" value="gag_pre-integrs"/>
    <property type="match status" value="1"/>
</dbReference>
<dbReference type="PROSITE" id="PS50994">
    <property type="entry name" value="INTEGRASE"/>
    <property type="match status" value="1"/>
</dbReference>
<evidence type="ECO:0000256" key="1">
    <source>
        <dbReference type="ARBA" id="ARBA00022670"/>
    </source>
</evidence>
<feature type="domain" description="Integrase catalytic" evidence="8">
    <location>
        <begin position="903"/>
        <end position="1069"/>
    </location>
</feature>
<dbReference type="Gene3D" id="4.10.60.10">
    <property type="entry name" value="Zinc finger, CCHC-type"/>
    <property type="match status" value="1"/>
</dbReference>
<evidence type="ECO:0000256" key="2">
    <source>
        <dbReference type="ARBA" id="ARBA00022723"/>
    </source>
</evidence>
<evidence type="ECO:0000256" key="6">
    <source>
        <dbReference type="SAM" id="MobiDB-lite"/>
    </source>
</evidence>
<protein>
    <submittedName>
        <fullName evidence="9">Ribonuclease H-like domain-containing protein</fullName>
    </submittedName>
</protein>
<dbReference type="EMBL" id="BQNB010008869">
    <property type="protein sequence ID" value="GJS55452.1"/>
    <property type="molecule type" value="Genomic_DNA"/>
</dbReference>
<dbReference type="Pfam" id="PF14223">
    <property type="entry name" value="Retrotran_gag_2"/>
    <property type="match status" value="1"/>
</dbReference>
<evidence type="ECO:0000256" key="5">
    <source>
        <dbReference type="PROSITE-ProRule" id="PRU00047"/>
    </source>
</evidence>
<feature type="compositionally biased region" description="Pro residues" evidence="6">
    <location>
        <begin position="2065"/>
        <end position="2075"/>
    </location>
</feature>
<accession>A0ABQ4WRH2</accession>
<dbReference type="Pfam" id="PF07727">
    <property type="entry name" value="RVT_2"/>
    <property type="match status" value="1"/>
</dbReference>
<evidence type="ECO:0000256" key="3">
    <source>
        <dbReference type="ARBA" id="ARBA00022750"/>
    </source>
</evidence>
<keyword evidence="4" id="KW-0378">Hydrolase</keyword>
<dbReference type="Pfam" id="PF00665">
    <property type="entry name" value="rve"/>
    <property type="match status" value="1"/>
</dbReference>
<dbReference type="PANTHER" id="PTHR42648:SF32">
    <property type="entry name" value="RIBONUCLEASE H-LIKE DOMAIN, GAG-PRE-INTEGRASE DOMAIN PROTEIN-RELATED"/>
    <property type="match status" value="1"/>
</dbReference>
<dbReference type="PANTHER" id="PTHR42648">
    <property type="entry name" value="TRANSPOSASE, PUTATIVE-RELATED"/>
    <property type="match status" value="1"/>
</dbReference>
<reference evidence="9" key="2">
    <citation type="submission" date="2022-01" db="EMBL/GenBank/DDBJ databases">
        <authorList>
            <person name="Yamashiro T."/>
            <person name="Shiraishi A."/>
            <person name="Satake H."/>
            <person name="Nakayama K."/>
        </authorList>
    </citation>
    <scope>NUCLEOTIDE SEQUENCE</scope>
</reference>
<dbReference type="InterPro" id="IPR036397">
    <property type="entry name" value="RNaseH_sf"/>
</dbReference>
<evidence type="ECO:0000259" key="7">
    <source>
        <dbReference type="PROSITE" id="PS50158"/>
    </source>
</evidence>